<dbReference type="Pfam" id="PF17863">
    <property type="entry name" value="AAA_lid_2"/>
    <property type="match status" value="1"/>
</dbReference>
<dbReference type="CDD" id="cd00009">
    <property type="entry name" value="AAA"/>
    <property type="match status" value="1"/>
</dbReference>
<evidence type="ECO:0000256" key="3">
    <source>
        <dbReference type="ARBA" id="ARBA00061607"/>
    </source>
</evidence>
<organism evidence="6 7">
    <name type="scientific">Daejeonella rubra</name>
    <dbReference type="NCBI Taxonomy" id="990371"/>
    <lineage>
        <taxon>Bacteria</taxon>
        <taxon>Pseudomonadati</taxon>
        <taxon>Bacteroidota</taxon>
        <taxon>Sphingobacteriia</taxon>
        <taxon>Sphingobacteriales</taxon>
        <taxon>Sphingobacteriaceae</taxon>
        <taxon>Daejeonella</taxon>
    </lineage>
</organism>
<dbReference type="InterPro" id="IPR027417">
    <property type="entry name" value="P-loop_NTPase"/>
</dbReference>
<dbReference type="GO" id="GO:0016887">
    <property type="term" value="F:ATP hydrolysis activity"/>
    <property type="evidence" value="ECO:0007669"/>
    <property type="project" value="InterPro"/>
</dbReference>
<keyword evidence="1" id="KW-0547">Nucleotide-binding</keyword>
<dbReference type="STRING" id="990371.SAMN05421813_10215"/>
<evidence type="ECO:0000313" key="7">
    <source>
        <dbReference type="Proteomes" id="UP000199226"/>
    </source>
</evidence>
<dbReference type="EMBL" id="FNHH01000002">
    <property type="protein sequence ID" value="SDL74766.1"/>
    <property type="molecule type" value="Genomic_DNA"/>
</dbReference>
<dbReference type="InterPro" id="IPR041628">
    <property type="entry name" value="ChlI/MoxR_AAA_lid"/>
</dbReference>
<dbReference type="FunFam" id="3.40.50.300:FF:000640">
    <property type="entry name" value="MoxR family ATPase"/>
    <property type="match status" value="1"/>
</dbReference>
<dbReference type="InterPro" id="IPR011703">
    <property type="entry name" value="ATPase_AAA-3"/>
</dbReference>
<keyword evidence="2" id="KW-0067">ATP-binding</keyword>
<dbReference type="PANTHER" id="PTHR42759:SF1">
    <property type="entry name" value="MAGNESIUM-CHELATASE SUBUNIT CHLD"/>
    <property type="match status" value="1"/>
</dbReference>
<dbReference type="GO" id="GO:0005524">
    <property type="term" value="F:ATP binding"/>
    <property type="evidence" value="ECO:0007669"/>
    <property type="project" value="UniProtKB-KW"/>
</dbReference>
<dbReference type="OrthoDB" id="9808397at2"/>
<dbReference type="AlphaFoldDB" id="A0A1G9MKG2"/>
<sequence length="332" mass="37231">MEISESNIKAIIAKLPHLKQEIQKVIVGQDQVLEEMIIALMAGGHCLLEGVPGLAKTLMVKTLSQAMHLSFRRIQFTPDLMPTDIIGTEILEEDHSTGKRFFKFNKGPIFANIILADEINRTPPKTQAALLEAMQEFEVTYGGQTYPLDRPFFILATQNPIEQAGTYPLPEAQLDRFLLFVKIGYPNEQEEFGILNSTTGSKKAAIEPVLTGEEILQIQSLVRDVSISHDLIEYVSKLIRATRPDTTSVDYVKEWVRWGAGPRAGQALILTAKARALLKGRYAVIMDDLHIMAYPVLRHRILVNFKAEAENVNSDQVTSELIRTVERPKVQV</sequence>
<dbReference type="Gene3D" id="1.10.8.80">
    <property type="entry name" value="Magnesium chelatase subunit I, C-Terminal domain"/>
    <property type="match status" value="1"/>
</dbReference>
<accession>A0A1G9MKG2</accession>
<reference evidence="7" key="1">
    <citation type="submission" date="2016-10" db="EMBL/GenBank/DDBJ databases">
        <authorList>
            <person name="Varghese N."/>
            <person name="Submissions S."/>
        </authorList>
    </citation>
    <scope>NUCLEOTIDE SEQUENCE [LARGE SCALE GENOMIC DNA]</scope>
    <source>
        <strain evidence="7">DSM 24536</strain>
    </source>
</reference>
<dbReference type="Pfam" id="PF07726">
    <property type="entry name" value="AAA_3"/>
    <property type="match status" value="1"/>
</dbReference>
<name>A0A1G9MKG2_9SPHI</name>
<dbReference type="RefSeq" id="WP_090698450.1">
    <property type="nucleotide sequence ID" value="NZ_FNHH01000002.1"/>
</dbReference>
<evidence type="ECO:0000313" key="6">
    <source>
        <dbReference type="EMBL" id="SDL74766.1"/>
    </source>
</evidence>
<protein>
    <submittedName>
        <fullName evidence="6">MoxR-like ATPase</fullName>
    </submittedName>
</protein>
<evidence type="ECO:0000259" key="5">
    <source>
        <dbReference type="Pfam" id="PF17863"/>
    </source>
</evidence>
<dbReference type="Proteomes" id="UP000199226">
    <property type="component" value="Unassembled WGS sequence"/>
</dbReference>
<evidence type="ECO:0000259" key="4">
    <source>
        <dbReference type="Pfam" id="PF07726"/>
    </source>
</evidence>
<evidence type="ECO:0000256" key="2">
    <source>
        <dbReference type="ARBA" id="ARBA00022840"/>
    </source>
</evidence>
<evidence type="ECO:0000256" key="1">
    <source>
        <dbReference type="ARBA" id="ARBA00022741"/>
    </source>
</evidence>
<dbReference type="InterPro" id="IPR050764">
    <property type="entry name" value="CbbQ/NirQ/NorQ/GpvN"/>
</dbReference>
<dbReference type="Gene3D" id="3.40.50.300">
    <property type="entry name" value="P-loop containing nucleotide triphosphate hydrolases"/>
    <property type="match status" value="1"/>
</dbReference>
<comment type="similarity">
    <text evidence="3">Belongs to the MoxR family.</text>
</comment>
<keyword evidence="7" id="KW-1185">Reference proteome</keyword>
<proteinExistence type="inferred from homology"/>
<feature type="domain" description="ATPase AAA-3" evidence="4">
    <location>
        <begin position="45"/>
        <end position="179"/>
    </location>
</feature>
<gene>
    <name evidence="6" type="ORF">SAMN05421813_10215</name>
</gene>
<dbReference type="PIRSF" id="PIRSF002849">
    <property type="entry name" value="AAA_ATPase_chaperone_MoxR_prd"/>
    <property type="match status" value="1"/>
</dbReference>
<dbReference type="SUPFAM" id="SSF52540">
    <property type="entry name" value="P-loop containing nucleoside triphosphate hydrolases"/>
    <property type="match status" value="1"/>
</dbReference>
<dbReference type="PANTHER" id="PTHR42759">
    <property type="entry name" value="MOXR FAMILY PROTEIN"/>
    <property type="match status" value="1"/>
</dbReference>
<feature type="domain" description="ChlI/MoxR AAA lid" evidence="5">
    <location>
        <begin position="253"/>
        <end position="320"/>
    </location>
</feature>